<gene>
    <name evidence="1" type="ORF">CANARDRAFT_209663</name>
</gene>
<dbReference type="OrthoDB" id="2735536at2759"/>
<proteinExistence type="predicted"/>
<dbReference type="GO" id="GO:0070124">
    <property type="term" value="P:mitochondrial translational initiation"/>
    <property type="evidence" value="ECO:0007669"/>
    <property type="project" value="TreeGrafter"/>
</dbReference>
<keyword evidence="2" id="KW-1185">Reference proteome</keyword>
<dbReference type="AlphaFoldDB" id="A0A1E4STK5"/>
<name>A0A1E4STK5_9ASCO</name>
<dbReference type="EMBL" id="KV453873">
    <property type="protein sequence ID" value="ODV82811.1"/>
    <property type="molecule type" value="Genomic_DNA"/>
</dbReference>
<dbReference type="STRING" id="983967.A0A1E4STK5"/>
<dbReference type="Proteomes" id="UP000094801">
    <property type="component" value="Unassembled WGS sequence"/>
</dbReference>
<sequence length="380" mass="42527">MSKSIAATGDFARLFKTTKLAQLPNRLGDLGYDKAQAYPTHQIIESLPSSFSRKDFGLKVRLPKTLKTKHIIVNDLDNKYQLPDFEPLNNFYYKKLKFQELGIPVSTINDNQNNIQSSSFLFPKKKSTNNDNDKKTIADILSIPKQSTSSKSFQSIKNNLRSLRQPFKEWLVQHYPERISSEDLTSEIVEFLQSTNIQNELNLNLKKDSSSPIIPSSYASGLSGTAGLSYNLKGRLFQTPNGAISKKVVPGRLVKPTSTGVRFGLGGFIGQSSINASQVPYLNDMRNTNRPLNNKGQFSREFKIPLIAKDVTLNLDTGRLKFDIQAVKVRRDDSSFGSRNGSLFQRKVTRRVPLGGNEDGSGQSVLNSLLGMLNMEERKK</sequence>
<evidence type="ECO:0000313" key="2">
    <source>
        <dbReference type="Proteomes" id="UP000094801"/>
    </source>
</evidence>
<reference evidence="2" key="1">
    <citation type="submission" date="2016-04" db="EMBL/GenBank/DDBJ databases">
        <title>Comparative genomics of biotechnologically important yeasts.</title>
        <authorList>
            <consortium name="DOE Joint Genome Institute"/>
            <person name="Riley R."/>
            <person name="Haridas S."/>
            <person name="Wolfe K.H."/>
            <person name="Lopes M.R."/>
            <person name="Hittinger C.T."/>
            <person name="Goker M."/>
            <person name="Salamov A."/>
            <person name="Wisecaver J."/>
            <person name="Long T.M."/>
            <person name="Aerts A.L."/>
            <person name="Barry K."/>
            <person name="Choi C."/>
            <person name="Clum A."/>
            <person name="Coughlan A.Y."/>
            <person name="Deshpande S."/>
            <person name="Douglass A.P."/>
            <person name="Hanson S.J."/>
            <person name="Klenk H.-P."/>
            <person name="Labutti K."/>
            <person name="Lapidus A."/>
            <person name="Lindquist E."/>
            <person name="Lipzen A."/>
            <person name="Meier-Kolthoff J.P."/>
            <person name="Ohm R.A."/>
            <person name="Otillar R.P."/>
            <person name="Pangilinan J."/>
            <person name="Peng Y."/>
            <person name="Rokas A."/>
            <person name="Rosa C.A."/>
            <person name="Scheuner C."/>
            <person name="Sibirny A.A."/>
            <person name="Slot J.C."/>
            <person name="Stielow J.B."/>
            <person name="Sun H."/>
            <person name="Kurtzman C.P."/>
            <person name="Blackwell M."/>
            <person name="Grigoriev I.V."/>
            <person name="Jeffries T.W."/>
        </authorList>
    </citation>
    <scope>NUCLEOTIDE SEQUENCE [LARGE SCALE GENOMIC DNA]</scope>
    <source>
        <strain evidence="2">NRRL YB-2248</strain>
    </source>
</reference>
<dbReference type="InterPro" id="IPR016712">
    <property type="entry name" value="Rbsml_bS1m-like"/>
</dbReference>
<dbReference type="PANTHER" id="PTHR28058:SF1">
    <property type="entry name" value="SMALL RIBOSOMAL SUBUNIT PROTEIN BS1M"/>
    <property type="match status" value="1"/>
</dbReference>
<accession>A0A1E4STK5</accession>
<protein>
    <submittedName>
        <fullName evidence="1">Uncharacterized protein</fullName>
    </submittedName>
</protein>
<dbReference type="GO" id="GO:0003735">
    <property type="term" value="F:structural constituent of ribosome"/>
    <property type="evidence" value="ECO:0007669"/>
    <property type="project" value="TreeGrafter"/>
</dbReference>
<dbReference type="GO" id="GO:0005763">
    <property type="term" value="C:mitochondrial small ribosomal subunit"/>
    <property type="evidence" value="ECO:0007669"/>
    <property type="project" value="TreeGrafter"/>
</dbReference>
<dbReference type="PANTHER" id="PTHR28058">
    <property type="entry name" value="37S RIBOSOMAL PROTEIN MRP51, MITOCHONDRIAL"/>
    <property type="match status" value="1"/>
</dbReference>
<organism evidence="1 2">
    <name type="scientific">[Candida] arabinofermentans NRRL YB-2248</name>
    <dbReference type="NCBI Taxonomy" id="983967"/>
    <lineage>
        <taxon>Eukaryota</taxon>
        <taxon>Fungi</taxon>
        <taxon>Dikarya</taxon>
        <taxon>Ascomycota</taxon>
        <taxon>Saccharomycotina</taxon>
        <taxon>Pichiomycetes</taxon>
        <taxon>Pichiales</taxon>
        <taxon>Pichiaceae</taxon>
        <taxon>Ogataea</taxon>
        <taxon>Ogataea/Candida clade</taxon>
    </lineage>
</organism>
<evidence type="ECO:0000313" key="1">
    <source>
        <dbReference type="EMBL" id="ODV82811.1"/>
    </source>
</evidence>
<dbReference type="Pfam" id="PF11709">
    <property type="entry name" value="Mit_ribos_Mrp51"/>
    <property type="match status" value="1"/>
</dbReference>